<evidence type="ECO:0000313" key="4">
    <source>
        <dbReference type="Proteomes" id="UP000307943"/>
    </source>
</evidence>
<dbReference type="InterPro" id="IPR003788">
    <property type="entry name" value="NDUFAF7"/>
</dbReference>
<keyword evidence="2 3" id="KW-0808">Transferase</keyword>
<dbReference type="InterPro" id="IPR038375">
    <property type="entry name" value="NDUFAF7_sf"/>
</dbReference>
<dbReference type="Pfam" id="PF02636">
    <property type="entry name" value="Methyltransf_28"/>
    <property type="match status" value="1"/>
</dbReference>
<dbReference type="PANTHER" id="PTHR12049:SF7">
    <property type="entry name" value="PROTEIN ARGININE METHYLTRANSFERASE NDUFAF7, MITOCHONDRIAL"/>
    <property type="match status" value="1"/>
</dbReference>
<dbReference type="GO" id="GO:0032259">
    <property type="term" value="P:methylation"/>
    <property type="evidence" value="ECO:0007669"/>
    <property type="project" value="UniProtKB-KW"/>
</dbReference>
<keyword evidence="4" id="KW-1185">Reference proteome</keyword>
<dbReference type="AlphaFoldDB" id="A0A5C4TBM2"/>
<dbReference type="GO" id="GO:0035243">
    <property type="term" value="F:protein-arginine omega-N symmetric methyltransferase activity"/>
    <property type="evidence" value="ECO:0007669"/>
    <property type="project" value="TreeGrafter"/>
</dbReference>
<comment type="caution">
    <text evidence="3">The sequence shown here is derived from an EMBL/GenBank/DDBJ whole genome shotgun (WGS) entry which is preliminary data.</text>
</comment>
<dbReference type="Gene3D" id="3.40.50.12710">
    <property type="match status" value="1"/>
</dbReference>
<proteinExistence type="predicted"/>
<evidence type="ECO:0000256" key="1">
    <source>
        <dbReference type="ARBA" id="ARBA00022603"/>
    </source>
</evidence>
<gene>
    <name evidence="3" type="ORF">FE784_10095</name>
</gene>
<evidence type="ECO:0000313" key="3">
    <source>
        <dbReference type="EMBL" id="TNJ66321.1"/>
    </source>
</evidence>
<accession>A0A5C4TBM2</accession>
<protein>
    <submittedName>
        <fullName evidence="3">SAM-dependent methyltransferase</fullName>
    </submittedName>
</protein>
<dbReference type="Proteomes" id="UP000307943">
    <property type="component" value="Unassembled WGS sequence"/>
</dbReference>
<name>A0A5C4TBM2_9BACL</name>
<dbReference type="EMBL" id="VDCQ01000011">
    <property type="protein sequence ID" value="TNJ66321.1"/>
    <property type="molecule type" value="Genomic_DNA"/>
</dbReference>
<dbReference type="InterPro" id="IPR029063">
    <property type="entry name" value="SAM-dependent_MTases_sf"/>
</dbReference>
<dbReference type="OrthoDB" id="9794208at2"/>
<sequence>MDGWKPGMHFVILDSSNPPNRRRSTPMNSCDAQYSTMTEVIRAEIARSPNGTISFRDYMDLCLYHEQLGYYNRETVKVGKEGDFYTSASIGTIMGEVLGACFANMARQYGAEEPLTIVEWGGGTGRMAGLVLDTIAERSPGLYGRLDYRMVEISPYHRKVQLQELARHPNVRHVEPDHSIDEHPRGPVIVFSNELLDAFPVHRIERKEGVLYEWHVCWNDGEGKFDKVLLPLENGGLAASYIVREGIAVREGQVIEANPAAAEWIKRAGERLERGTLVTIDYGDTAEELYAAHRMRGTFMCYRNHQAHDDPFAYPGEQDMTAHVDFTACIRAGEEAGFTEWSLRTQKQFLLDEGVMDMLVSHDGRDPFSPQAKRNRAVRQLLVSDQMSELFKVLVQTKKR</sequence>
<organism evidence="3 4">
    <name type="scientific">Paenibacillus hemerocallicola</name>
    <dbReference type="NCBI Taxonomy" id="1172614"/>
    <lineage>
        <taxon>Bacteria</taxon>
        <taxon>Bacillati</taxon>
        <taxon>Bacillota</taxon>
        <taxon>Bacilli</taxon>
        <taxon>Bacillales</taxon>
        <taxon>Paenibacillaceae</taxon>
        <taxon>Paenibacillus</taxon>
    </lineage>
</organism>
<reference evidence="3 4" key="1">
    <citation type="submission" date="2019-05" db="EMBL/GenBank/DDBJ databases">
        <title>We sequenced the genome of Paenibacillus hemerocallicola KCTC 33185 for further insight into its adaptation and study the phylogeny of Paenibacillus.</title>
        <authorList>
            <person name="Narsing Rao M.P."/>
        </authorList>
    </citation>
    <scope>NUCLEOTIDE SEQUENCE [LARGE SCALE GENOMIC DNA]</scope>
    <source>
        <strain evidence="3 4">KCTC 33185</strain>
    </source>
</reference>
<dbReference type="SUPFAM" id="SSF53335">
    <property type="entry name" value="S-adenosyl-L-methionine-dependent methyltransferases"/>
    <property type="match status" value="1"/>
</dbReference>
<evidence type="ECO:0000256" key="2">
    <source>
        <dbReference type="ARBA" id="ARBA00022679"/>
    </source>
</evidence>
<dbReference type="PANTHER" id="PTHR12049">
    <property type="entry name" value="PROTEIN ARGININE METHYLTRANSFERASE NDUFAF7, MITOCHONDRIAL"/>
    <property type="match status" value="1"/>
</dbReference>
<keyword evidence="1 3" id="KW-0489">Methyltransferase</keyword>